<evidence type="ECO:0000256" key="3">
    <source>
        <dbReference type="ARBA" id="ARBA00022448"/>
    </source>
</evidence>
<evidence type="ECO:0000313" key="11">
    <source>
        <dbReference type="Proteomes" id="UP001595377"/>
    </source>
</evidence>
<dbReference type="InterPro" id="IPR035906">
    <property type="entry name" value="MetI-like_sf"/>
</dbReference>
<evidence type="ECO:0000256" key="8">
    <source>
        <dbReference type="RuleBase" id="RU363032"/>
    </source>
</evidence>
<feature type="transmembrane region" description="Helical" evidence="8">
    <location>
        <begin position="106"/>
        <end position="125"/>
    </location>
</feature>
<comment type="similarity">
    <text evidence="2">Belongs to the binding-protein-dependent transport system permease family. CysTW subfamily.</text>
</comment>
<keyword evidence="7 8" id="KW-0472">Membrane</keyword>
<feature type="domain" description="ABC transmembrane type-1" evidence="9">
    <location>
        <begin position="72"/>
        <end position="279"/>
    </location>
</feature>
<evidence type="ECO:0000313" key="10">
    <source>
        <dbReference type="EMBL" id="MFC3073439.1"/>
    </source>
</evidence>
<feature type="transmembrane region" description="Helical" evidence="8">
    <location>
        <begin position="16"/>
        <end position="43"/>
    </location>
</feature>
<dbReference type="CDD" id="cd06261">
    <property type="entry name" value="TM_PBP2"/>
    <property type="match status" value="1"/>
</dbReference>
<comment type="subcellular location">
    <subcellularLocation>
        <location evidence="1 8">Cell membrane</location>
        <topology evidence="1 8">Multi-pass membrane protein</topology>
    </subcellularLocation>
</comment>
<protein>
    <submittedName>
        <fullName evidence="10">ABC transporter permease</fullName>
    </submittedName>
</protein>
<feature type="transmembrane region" description="Helical" evidence="8">
    <location>
        <begin position="131"/>
        <end position="151"/>
    </location>
</feature>
<evidence type="ECO:0000256" key="1">
    <source>
        <dbReference type="ARBA" id="ARBA00004651"/>
    </source>
</evidence>
<evidence type="ECO:0000256" key="5">
    <source>
        <dbReference type="ARBA" id="ARBA00022692"/>
    </source>
</evidence>
<evidence type="ECO:0000256" key="4">
    <source>
        <dbReference type="ARBA" id="ARBA00022475"/>
    </source>
</evidence>
<evidence type="ECO:0000256" key="7">
    <source>
        <dbReference type="ARBA" id="ARBA00023136"/>
    </source>
</evidence>
<feature type="transmembrane region" description="Helical" evidence="8">
    <location>
        <begin position="158"/>
        <end position="179"/>
    </location>
</feature>
<keyword evidence="11" id="KW-1185">Reference proteome</keyword>
<keyword evidence="5 8" id="KW-0812">Transmembrane</keyword>
<evidence type="ECO:0000256" key="6">
    <source>
        <dbReference type="ARBA" id="ARBA00022989"/>
    </source>
</evidence>
<feature type="transmembrane region" description="Helical" evidence="8">
    <location>
        <begin position="206"/>
        <end position="228"/>
    </location>
</feature>
<name>A0ABV7DEV3_9HYPH</name>
<dbReference type="EMBL" id="JBHRSP010000015">
    <property type="protein sequence ID" value="MFC3073439.1"/>
    <property type="molecule type" value="Genomic_DNA"/>
</dbReference>
<evidence type="ECO:0000259" key="9">
    <source>
        <dbReference type="PROSITE" id="PS50928"/>
    </source>
</evidence>
<dbReference type="PANTHER" id="PTHR42929">
    <property type="entry name" value="INNER MEMBRANE ABC TRANSPORTER PERMEASE PROTEIN YDCU-RELATED-RELATED"/>
    <property type="match status" value="1"/>
</dbReference>
<keyword evidence="6 8" id="KW-1133">Transmembrane helix</keyword>
<dbReference type="PROSITE" id="PS50928">
    <property type="entry name" value="ABC_TM1"/>
    <property type="match status" value="1"/>
</dbReference>
<feature type="transmembrane region" description="Helical" evidence="8">
    <location>
        <begin position="258"/>
        <end position="283"/>
    </location>
</feature>
<dbReference type="PANTHER" id="PTHR42929:SF1">
    <property type="entry name" value="INNER MEMBRANE ABC TRANSPORTER PERMEASE PROTEIN YDCU-RELATED"/>
    <property type="match status" value="1"/>
</dbReference>
<reference evidence="11" key="1">
    <citation type="journal article" date="2019" name="Int. J. Syst. Evol. Microbiol.">
        <title>The Global Catalogue of Microorganisms (GCM) 10K type strain sequencing project: providing services to taxonomists for standard genome sequencing and annotation.</title>
        <authorList>
            <consortium name="The Broad Institute Genomics Platform"/>
            <consortium name="The Broad Institute Genome Sequencing Center for Infectious Disease"/>
            <person name="Wu L."/>
            <person name="Ma J."/>
        </authorList>
    </citation>
    <scope>NUCLEOTIDE SEQUENCE [LARGE SCALE GENOMIC DNA]</scope>
    <source>
        <strain evidence="11">KCTC 52677</strain>
    </source>
</reference>
<dbReference type="InterPro" id="IPR000515">
    <property type="entry name" value="MetI-like"/>
</dbReference>
<keyword evidence="3 8" id="KW-0813">Transport</keyword>
<sequence length="291" mass="31851">MTTRTIFAASGSRQGLLLTAPAVLVVSGIVAFAFASLVCYSIWTQTYLDMDHTPTTLNYQRFFREPMFLFLLGKSLLIALGASVITVLAAYPVAYYVSFKVQRRKLLWITILTLPFWMSYLLRVFSWKLILGYNGILNTGLGTLGLISAPVEALLHNSFAVVLTLTHSWAPFAVVPIFLSMERIDRSLLQAAADLGDTPLQAFRRVVWPLTLSGVFSAGILIFIPTVGDYVTPQLVGGTSGIMIGNLIFAMFTKLNNWPLGSAIALMSLLAIGLIVFAASRLLGVHKVEVK</sequence>
<gene>
    <name evidence="10" type="ORF">ACFOHH_10015</name>
</gene>
<feature type="transmembrane region" description="Helical" evidence="8">
    <location>
        <begin position="235"/>
        <end position="252"/>
    </location>
</feature>
<keyword evidence="4" id="KW-1003">Cell membrane</keyword>
<proteinExistence type="inferred from homology"/>
<dbReference type="Gene3D" id="1.10.3720.10">
    <property type="entry name" value="MetI-like"/>
    <property type="match status" value="1"/>
</dbReference>
<evidence type="ECO:0000256" key="2">
    <source>
        <dbReference type="ARBA" id="ARBA00007069"/>
    </source>
</evidence>
<feature type="transmembrane region" description="Helical" evidence="8">
    <location>
        <begin position="67"/>
        <end position="94"/>
    </location>
</feature>
<organism evidence="10 11">
    <name type="scientific">Shinella pollutisoli</name>
    <dbReference type="NCBI Taxonomy" id="2250594"/>
    <lineage>
        <taxon>Bacteria</taxon>
        <taxon>Pseudomonadati</taxon>
        <taxon>Pseudomonadota</taxon>
        <taxon>Alphaproteobacteria</taxon>
        <taxon>Hyphomicrobiales</taxon>
        <taxon>Rhizobiaceae</taxon>
        <taxon>Shinella</taxon>
    </lineage>
</organism>
<accession>A0ABV7DEV3</accession>
<dbReference type="Proteomes" id="UP001595377">
    <property type="component" value="Unassembled WGS sequence"/>
</dbReference>
<dbReference type="RefSeq" id="WP_257317345.1">
    <property type="nucleotide sequence ID" value="NZ_JANFDG010000028.1"/>
</dbReference>
<dbReference type="Pfam" id="PF00528">
    <property type="entry name" value="BPD_transp_1"/>
    <property type="match status" value="1"/>
</dbReference>
<dbReference type="SUPFAM" id="SSF161098">
    <property type="entry name" value="MetI-like"/>
    <property type="match status" value="1"/>
</dbReference>
<comment type="caution">
    <text evidence="10">The sequence shown here is derived from an EMBL/GenBank/DDBJ whole genome shotgun (WGS) entry which is preliminary data.</text>
</comment>